<feature type="compositionally biased region" description="Acidic residues" evidence="1">
    <location>
        <begin position="373"/>
        <end position="388"/>
    </location>
</feature>
<organism evidence="3 4">
    <name type="scientific">Neolewinella lacunae</name>
    <dbReference type="NCBI Taxonomy" id="1517758"/>
    <lineage>
        <taxon>Bacteria</taxon>
        <taxon>Pseudomonadati</taxon>
        <taxon>Bacteroidota</taxon>
        <taxon>Saprospiria</taxon>
        <taxon>Saprospirales</taxon>
        <taxon>Lewinellaceae</taxon>
        <taxon>Neolewinella</taxon>
    </lineage>
</organism>
<feature type="region of interest" description="Disordered" evidence="1">
    <location>
        <begin position="92"/>
        <end position="130"/>
    </location>
</feature>
<keyword evidence="4" id="KW-1185">Reference proteome</keyword>
<feature type="region of interest" description="Disordered" evidence="1">
    <location>
        <begin position="225"/>
        <end position="262"/>
    </location>
</feature>
<feature type="domain" description="DUF7507" evidence="2">
    <location>
        <begin position="263"/>
        <end position="376"/>
    </location>
</feature>
<dbReference type="Pfam" id="PF24346">
    <property type="entry name" value="DUF7507"/>
    <property type="match status" value="5"/>
</dbReference>
<evidence type="ECO:0000259" key="2">
    <source>
        <dbReference type="Pfam" id="PF24346"/>
    </source>
</evidence>
<feature type="compositionally biased region" description="Polar residues" evidence="1">
    <location>
        <begin position="358"/>
        <end position="367"/>
    </location>
</feature>
<feature type="compositionally biased region" description="Polar residues" evidence="1">
    <location>
        <begin position="92"/>
        <end position="101"/>
    </location>
</feature>
<accession>A0A923PJT4</accession>
<dbReference type="PANTHER" id="PTHR34819">
    <property type="entry name" value="LARGE CYSTEINE-RICH PERIPLASMIC PROTEIN OMCB"/>
    <property type="match status" value="1"/>
</dbReference>
<feature type="non-terminal residue" evidence="3">
    <location>
        <position position="1"/>
    </location>
</feature>
<feature type="domain" description="DUF7507" evidence="2">
    <location>
        <begin position="529"/>
        <end position="576"/>
    </location>
</feature>
<feature type="domain" description="DUF7507" evidence="2">
    <location>
        <begin position="396"/>
        <end position="509"/>
    </location>
</feature>
<sequence length="578" mass="59350">LIKMSSYDAVTGVITYTYTATNTGNVTLDDITVTEQAIDFTGTGTLPVPTYVSGGADLDGDGDALDLAPGASMVFTATYTVTQADIDAGGVSNQALGTGTDPNDMPVTDESDDDSNVEDDPTDTPVQQTPDLGLIKMSSYEAVTGVITYTYTATNTGNVTLDDITVTEQAIDFTGTGTLPVPTYVSGGADLDGDGDALDLAPGASMVFTATYTVTQADIDAGGVSNQALGTGTDPNDMPVTDESDDDSNVEDDPTETPVQQTPDLGLIKMSSYDAVTGVITYTYTATNTGNVTLDDITVTEQAIDFTGTGTLPVPTYVSGGADLDGDGDALDLAPGASMVFTATYTVTQADIDAGGVSNQALGTGTDPNDMPVTDESDDDSNVEDDPTETPVQQTPDLGLIKMSSYDAVTGVITYTYTATNTGNVTLDDITVTEQAIDFTGTGTLPVPTYVSGGADLDGDGDALDLAPGASMVFTATYTVTQADIDAGGVTNQALGTGTDPNDMPVTDESDDDSNVEDDPTETPVQQTPDLGLIKMSSYDAVTGVITYTYTATNTGNVTLDDITVTEQAIDFTGTGTL</sequence>
<feature type="region of interest" description="Disordered" evidence="1">
    <location>
        <begin position="358"/>
        <end position="395"/>
    </location>
</feature>
<protein>
    <recommendedName>
        <fullName evidence="2">DUF7507 domain-containing protein</fullName>
    </recommendedName>
</protein>
<dbReference type="EMBL" id="JACSIT010000137">
    <property type="protein sequence ID" value="MBC6995438.1"/>
    <property type="molecule type" value="Genomic_DNA"/>
</dbReference>
<evidence type="ECO:0000256" key="1">
    <source>
        <dbReference type="SAM" id="MobiDB-lite"/>
    </source>
</evidence>
<feature type="region of interest" description="Disordered" evidence="1">
    <location>
        <begin position="491"/>
        <end position="528"/>
    </location>
</feature>
<feature type="non-terminal residue" evidence="3">
    <location>
        <position position="578"/>
    </location>
</feature>
<dbReference type="AlphaFoldDB" id="A0A923PJT4"/>
<feature type="compositionally biased region" description="Acidic residues" evidence="1">
    <location>
        <begin position="240"/>
        <end position="255"/>
    </location>
</feature>
<name>A0A923PJT4_9BACT</name>
<dbReference type="InterPro" id="IPR051172">
    <property type="entry name" value="Chlamydia_OmcB"/>
</dbReference>
<feature type="compositionally biased region" description="Acidic residues" evidence="1">
    <location>
        <begin position="107"/>
        <end position="122"/>
    </location>
</feature>
<feature type="compositionally biased region" description="Polar residues" evidence="1">
    <location>
        <begin position="491"/>
        <end position="500"/>
    </location>
</feature>
<evidence type="ECO:0000313" key="3">
    <source>
        <dbReference type="EMBL" id="MBC6995438.1"/>
    </source>
</evidence>
<dbReference type="Proteomes" id="UP000650081">
    <property type="component" value="Unassembled WGS sequence"/>
</dbReference>
<comment type="caution">
    <text evidence="3">The sequence shown here is derived from an EMBL/GenBank/DDBJ whole genome shotgun (WGS) entry which is preliminary data.</text>
</comment>
<dbReference type="InterPro" id="IPR055354">
    <property type="entry name" value="DUF7507"/>
</dbReference>
<feature type="domain" description="DUF7507" evidence="2">
    <location>
        <begin position="130"/>
        <end position="243"/>
    </location>
</feature>
<feature type="compositionally biased region" description="Polar residues" evidence="1">
    <location>
        <begin position="225"/>
        <end position="234"/>
    </location>
</feature>
<feature type="compositionally biased region" description="Acidic residues" evidence="1">
    <location>
        <begin position="506"/>
        <end position="521"/>
    </location>
</feature>
<proteinExistence type="predicted"/>
<feature type="domain" description="DUF7507" evidence="2">
    <location>
        <begin position="5"/>
        <end position="110"/>
    </location>
</feature>
<evidence type="ECO:0000313" key="4">
    <source>
        <dbReference type="Proteomes" id="UP000650081"/>
    </source>
</evidence>
<reference evidence="3" key="1">
    <citation type="submission" date="2020-08" db="EMBL/GenBank/DDBJ databases">
        <title>Lewinella bacteria from marine environments.</title>
        <authorList>
            <person name="Zhong Y."/>
        </authorList>
    </citation>
    <scope>NUCLEOTIDE SEQUENCE</scope>
    <source>
        <strain evidence="3">KCTC 42187</strain>
    </source>
</reference>
<gene>
    <name evidence="3" type="ORF">H9S92_14785</name>
</gene>